<comment type="caution">
    <text evidence="2">The sequence shown here is derived from an EMBL/GenBank/DDBJ whole genome shotgun (WGS) entry which is preliminary data.</text>
</comment>
<keyword evidence="1" id="KW-0812">Transmembrane</keyword>
<feature type="transmembrane region" description="Helical" evidence="1">
    <location>
        <begin position="75"/>
        <end position="100"/>
    </location>
</feature>
<gene>
    <name evidence="2" type="ORF">FKV25_14295</name>
</gene>
<evidence type="ECO:0000313" key="3">
    <source>
        <dbReference type="Proteomes" id="UP000318212"/>
    </source>
</evidence>
<dbReference type="EMBL" id="VICE01000137">
    <property type="protein sequence ID" value="TQD40396.1"/>
    <property type="molecule type" value="Genomic_DNA"/>
</dbReference>
<feature type="transmembrane region" description="Helical" evidence="1">
    <location>
        <begin position="112"/>
        <end position="130"/>
    </location>
</feature>
<feature type="transmembrane region" description="Helical" evidence="1">
    <location>
        <begin position="28"/>
        <end position="54"/>
    </location>
</feature>
<evidence type="ECO:0000256" key="1">
    <source>
        <dbReference type="SAM" id="Phobius"/>
    </source>
</evidence>
<reference evidence="2 3" key="1">
    <citation type="submission" date="2019-06" db="EMBL/GenBank/DDBJ databases">
        <title>Lysobacter alkalisoli sp. nov. isolated from saline soil.</title>
        <authorList>
            <person name="Sun J.-Q."/>
            <person name="Xu L."/>
        </authorList>
    </citation>
    <scope>NUCLEOTIDE SEQUENCE [LARGE SCALE GENOMIC DNA]</scope>
    <source>
        <strain evidence="2 3">JCM 31130</strain>
    </source>
</reference>
<accession>A0A507ZRI1</accession>
<name>A0A507ZRI1_9GAMM</name>
<protein>
    <submittedName>
        <fullName evidence="2">Uncharacterized protein</fullName>
    </submittedName>
</protein>
<keyword evidence="1" id="KW-1133">Transmembrane helix</keyword>
<keyword evidence="1" id="KW-0472">Membrane</keyword>
<evidence type="ECO:0000313" key="2">
    <source>
        <dbReference type="EMBL" id="TQD40396.1"/>
    </source>
</evidence>
<dbReference type="OrthoDB" id="6058652at2"/>
<dbReference type="AlphaFoldDB" id="A0A507ZRI1"/>
<sequence length="161" mass="17435">MFGLFIAGFVPAFSVALGSTQAKESMVGTFIGAILAFSALEVGFIVALMLFTGTVGNMGALTLEQLKAHTVRIKYLLISQTITLSTALLVTVFCIFWLVAFTLELPELIGDVAAGIIGGFMLITLARTALLPLQIFELHSATLSDEMIIKAEETRNKYRRE</sequence>
<dbReference type="RefSeq" id="WP_141519467.1">
    <property type="nucleotide sequence ID" value="NZ_VICE01000137.1"/>
</dbReference>
<dbReference type="Proteomes" id="UP000318212">
    <property type="component" value="Unassembled WGS sequence"/>
</dbReference>
<keyword evidence="3" id="KW-1185">Reference proteome</keyword>
<organism evidence="2 3">
    <name type="scientific">Marilutibacter aestuarii</name>
    <dbReference type="NCBI Taxonomy" id="1706195"/>
    <lineage>
        <taxon>Bacteria</taxon>
        <taxon>Pseudomonadati</taxon>
        <taxon>Pseudomonadota</taxon>
        <taxon>Gammaproteobacteria</taxon>
        <taxon>Lysobacterales</taxon>
        <taxon>Lysobacteraceae</taxon>
        <taxon>Marilutibacter</taxon>
    </lineage>
</organism>
<proteinExistence type="predicted"/>